<dbReference type="CDD" id="cd16148">
    <property type="entry name" value="sulfatase_like"/>
    <property type="match status" value="1"/>
</dbReference>
<sequence length="417" mass="47172">MVKSVVLVTFDSIRVDHCGFAGYERDTTPTLDRMADEGIVFENAIAPGPSTPEAMPVILTGSHPRSVAGSNCTEFVERQTMLREHMAARETLAERFSKAGYATAGFSPNPYTSRYFGFDEGFDAYEDFIDGSRERLYDGMLNGTLDGLDLQGLFPARVLFNWIQREEVFKPWEAFYDSILEWVRGTDRPYFLWVLLMDTHDPYLVPSSYRTQSRYATYRANWRLWRQGHAPPISERTRDRLVRAYDDTIRYSDAFLDRLLNDLPHDPLIVVHGDHGEAFGEHGTFGHQQRLYEENVHVPLVVHGGSTDTVADPFSLADLPELLLDLAVGDELDVDGTPAIARTLDGERTAIRGRNWKYLTGPDGDAAFDLTTDPGERSPLEELALYELCQIFVNSVVYSDREKRRIGGAVDQLRGKL</sequence>
<dbReference type="InterPro" id="IPR050738">
    <property type="entry name" value="Sulfatase"/>
</dbReference>
<dbReference type="InterPro" id="IPR000917">
    <property type="entry name" value="Sulfatase_N"/>
</dbReference>
<reference evidence="3" key="1">
    <citation type="submission" date="2017-11" db="EMBL/GenBank/DDBJ databases">
        <authorList>
            <person name="Kajale S.C."/>
            <person name="Sharma A."/>
        </authorList>
    </citation>
    <scope>NUCLEOTIDE SEQUENCE</scope>
    <source>
        <strain evidence="3">LS1_42</strain>
    </source>
</reference>
<dbReference type="Gene3D" id="3.40.720.10">
    <property type="entry name" value="Alkaline Phosphatase, subunit A"/>
    <property type="match status" value="1"/>
</dbReference>
<dbReference type="GO" id="GO:0004065">
    <property type="term" value="F:arylsulfatase activity"/>
    <property type="evidence" value="ECO:0007669"/>
    <property type="project" value="TreeGrafter"/>
</dbReference>
<evidence type="ECO:0000313" key="3">
    <source>
        <dbReference type="EMBL" id="TYL36412.1"/>
    </source>
</evidence>
<comment type="similarity">
    <text evidence="1">Belongs to the sulfatase family.</text>
</comment>
<feature type="domain" description="Sulfatase N-terminal" evidence="2">
    <location>
        <begin position="4"/>
        <end position="307"/>
    </location>
</feature>
<dbReference type="Proteomes" id="UP000766904">
    <property type="component" value="Unassembled WGS sequence"/>
</dbReference>
<comment type="caution">
    <text evidence="3">The sequence shown here is derived from an EMBL/GenBank/DDBJ whole genome shotgun (WGS) entry which is preliminary data.</text>
</comment>
<organism evidence="3 4">
    <name type="scientific">Natronococcus pandeyae</name>
    <dbReference type="NCBI Taxonomy" id="2055836"/>
    <lineage>
        <taxon>Archaea</taxon>
        <taxon>Methanobacteriati</taxon>
        <taxon>Methanobacteriota</taxon>
        <taxon>Stenosarchaea group</taxon>
        <taxon>Halobacteria</taxon>
        <taxon>Halobacteriales</taxon>
        <taxon>Natrialbaceae</taxon>
        <taxon>Natronococcus</taxon>
    </lineage>
</organism>
<dbReference type="InterPro" id="IPR017850">
    <property type="entry name" value="Alkaline_phosphatase_core_sf"/>
</dbReference>
<accession>A0A8J8TQD2</accession>
<dbReference type="Pfam" id="PF00884">
    <property type="entry name" value="Sulfatase"/>
    <property type="match status" value="1"/>
</dbReference>
<evidence type="ECO:0000259" key="2">
    <source>
        <dbReference type="Pfam" id="PF00884"/>
    </source>
</evidence>
<dbReference type="EMBL" id="PHNJ01000018">
    <property type="protein sequence ID" value="TYL36412.1"/>
    <property type="molecule type" value="Genomic_DNA"/>
</dbReference>
<evidence type="ECO:0000256" key="1">
    <source>
        <dbReference type="ARBA" id="ARBA00008779"/>
    </source>
</evidence>
<proteinExistence type="inferred from homology"/>
<name>A0A8J8TQD2_9EURY</name>
<evidence type="ECO:0000313" key="4">
    <source>
        <dbReference type="Proteomes" id="UP000766904"/>
    </source>
</evidence>
<dbReference type="SUPFAM" id="SSF53649">
    <property type="entry name" value="Alkaline phosphatase-like"/>
    <property type="match status" value="1"/>
</dbReference>
<dbReference type="PANTHER" id="PTHR42693:SF33">
    <property type="entry name" value="ARYLSULFATASE"/>
    <property type="match status" value="1"/>
</dbReference>
<protein>
    <submittedName>
        <fullName evidence="3">Arylsulfatase</fullName>
    </submittedName>
</protein>
<gene>
    <name evidence="3" type="ORF">CV102_22570</name>
</gene>
<keyword evidence="4" id="KW-1185">Reference proteome</keyword>
<dbReference type="PANTHER" id="PTHR42693">
    <property type="entry name" value="ARYLSULFATASE FAMILY MEMBER"/>
    <property type="match status" value="1"/>
</dbReference>
<dbReference type="AlphaFoldDB" id="A0A8J8TQD2"/>